<sequence length="192" mass="21672">MITQLGNSHFRIYAHGGYNGEIQYVFSENFKYSSNDAKILIKNISKINSEFKSKMENGEDVILAFMICNERKNKNDESLIGTAKKITIKYPNIKSITVGSGEQIVSYDDKSATYAFTDPFALADVDGRKGALLTVQNGAVTNIDYSFGEIHQELTAEERRNIYKNKTEADDPKDDYTNVNKTWKTKLKKTLG</sequence>
<gene>
    <name evidence="1" type="ORF">IX38_21465</name>
</gene>
<dbReference type="Proteomes" id="UP000028703">
    <property type="component" value="Unassembled WGS sequence"/>
</dbReference>
<organism evidence="1 2">
    <name type="scientific">Chryseobacterium luteum</name>
    <dbReference type="NCBI Taxonomy" id="421531"/>
    <lineage>
        <taxon>Bacteria</taxon>
        <taxon>Pseudomonadati</taxon>
        <taxon>Bacteroidota</taxon>
        <taxon>Flavobacteriia</taxon>
        <taxon>Flavobacteriales</taxon>
        <taxon>Weeksellaceae</taxon>
        <taxon>Chryseobacterium group</taxon>
        <taxon>Chryseobacterium</taxon>
    </lineage>
</organism>
<dbReference type="AlphaFoldDB" id="A0A085YY32"/>
<keyword evidence="2" id="KW-1185">Reference proteome</keyword>
<comment type="caution">
    <text evidence="1">The sequence shown here is derived from an EMBL/GenBank/DDBJ whole genome shotgun (WGS) entry which is preliminary data.</text>
</comment>
<dbReference type="STRING" id="421531.IX38_21465"/>
<dbReference type="EMBL" id="JPRO01000030">
    <property type="protein sequence ID" value="KFE97095.1"/>
    <property type="molecule type" value="Genomic_DNA"/>
</dbReference>
<name>A0A085YY32_9FLAO</name>
<accession>A0A085YY32</accession>
<protein>
    <submittedName>
        <fullName evidence="1">Uncharacterized protein</fullName>
    </submittedName>
</protein>
<evidence type="ECO:0000313" key="1">
    <source>
        <dbReference type="EMBL" id="KFE97095.1"/>
    </source>
</evidence>
<evidence type="ECO:0000313" key="2">
    <source>
        <dbReference type="Proteomes" id="UP000028703"/>
    </source>
</evidence>
<reference evidence="1 2" key="1">
    <citation type="submission" date="2014-07" db="EMBL/GenBank/DDBJ databases">
        <title>Genome of Chryseobacterium luteum DSM 18605.</title>
        <authorList>
            <person name="Stropko S.J."/>
            <person name="Pipes S.E."/>
            <person name="Newman J.D."/>
        </authorList>
    </citation>
    <scope>NUCLEOTIDE SEQUENCE [LARGE SCALE GENOMIC DNA]</scope>
    <source>
        <strain evidence="1 2">DSM 18605</strain>
    </source>
</reference>
<proteinExistence type="predicted"/>